<keyword evidence="2" id="KW-0587">Phenylpropanoid metabolism</keyword>
<dbReference type="InterPro" id="IPR052091">
    <property type="entry name" value="Beta-ala_Activ/Resist"/>
</dbReference>
<sequence>MDQKNICCCISHEFYKSASNNPNKIAVIQASPCRRAKIATEMDQIHHHPPVYEDDTSFTYSEILEAVDSLSRRLRFILDGGIDPSVIRSSSGSLSVAQSENAPRIVGIYMIPSVEYIVSVLSVMRCGEAFMPLDPSWPKERVLSVVSSSAVNLILCVNGLSDGNCGDQNNKNYWLIDSGGCPVLVFSMKTNLNKHFAHPSLPWPCGDKSLRSFCYLMYTSGSTGKPKGVCGTEKGLLNRFLWMQDMYPLHGEETLLFKTSTSFIDHLQEILGALLTSCTLVIPFYSGLKENIVTITEYLQDYSINKLVAVPLLMRLLLPNLQSSPIMTIQNSLKLLILSGEILHLSLWNSLTKVLPNTTILNLYGSTEVSGDCTYFDCKRLSSILETTSLSTVPIGIPIPNCDVMLVGENAPNYGEIYVSGPCIATGYFNHDIMPFNTVKMLPESSFCCSVNEKESQLYFKTGDFAKQLPGGDLVIIGRNDRTVKINGNRMALEEIENAIRTHDDVGDAAVIFKHGEGEIAYLEAYIVIKSGHDSVKSLSFSLRGWLVDKLPLVMIPSQFFFVDSLPVGSSSKVDYNSLASLRCSMSDILSESEQIPHGILLQTIKEAFCDALMVENINNNDDFFTIGGDSISAAHTCHKLGINMKLLYNFATPLKLATALLDPKVALGPRLDMEVFGGGLQLPKGNDEKTYKPLGRLSSKFGEPDAENCPRKVFKVDSDLSASKMTSFAISRCNKVMFGENHNISKSFQETWCNEPTGSITKLWKVHMESCVDASPLIVVRENDMFVYIGSHSHKFICVNASRHVSTLLTFKKGWIIYKLYIMGIKVIDINCSGFVQWEVQLEGRVECSAAILGDFSVVVVGCYMGKIYFLNSLDGSIGWTFQTGGEVKSQPVVDRQRHLVWCGSYDHGLYALDYLSYRCVYKLDCGGSIYGSPAINEVDERLYFAPTNGCLTALSLKAVPFSVLWRHDLGAPIFGSLSINHNNGNVICCLVNGHVVAVDENGSILWRARPIFAGPSLSHVLYNQAVICSRDGGVYSFGLDTGNLLWKHGLRDPISSSAYIDENLQDRLMCVCSSSGSIVVLRIKFLDDSQSVEELGRLDMEGGIFSSPVMIGGRIFVGCRDDYLHCLGIQIGQ</sequence>
<dbReference type="Pfam" id="PF00501">
    <property type="entry name" value="AMP-binding"/>
    <property type="match status" value="1"/>
</dbReference>
<name>A0A5N6P1T7_9ASTR</name>
<feature type="domain" description="AMP-dependent synthetase/ligase" evidence="3">
    <location>
        <begin position="105"/>
        <end position="429"/>
    </location>
</feature>
<dbReference type="InterPro" id="IPR000873">
    <property type="entry name" value="AMP-dep_synth/lig_dom"/>
</dbReference>
<keyword evidence="7" id="KW-1185">Reference proteome</keyword>
<comment type="caution">
    <text evidence="6">The sequence shown here is derived from an EMBL/GenBank/DDBJ whole genome shotgun (WGS) entry which is preliminary data.</text>
</comment>
<dbReference type="EMBL" id="SZYD01000007">
    <property type="protein sequence ID" value="KAD5802758.1"/>
    <property type="molecule type" value="Genomic_DNA"/>
</dbReference>
<evidence type="ECO:0000256" key="2">
    <source>
        <dbReference type="ARBA" id="ARBA00023051"/>
    </source>
</evidence>
<dbReference type="InterPro" id="IPR015943">
    <property type="entry name" value="WD40/YVTN_repeat-like_dom_sf"/>
</dbReference>
<evidence type="ECO:0000256" key="1">
    <source>
        <dbReference type="ARBA" id="ARBA00004930"/>
    </source>
</evidence>
<dbReference type="PROSITE" id="PS00455">
    <property type="entry name" value="AMP_BINDING"/>
    <property type="match status" value="1"/>
</dbReference>
<dbReference type="InterPro" id="IPR025110">
    <property type="entry name" value="AMP-bd_C"/>
</dbReference>
<dbReference type="InterPro" id="IPR006162">
    <property type="entry name" value="Ppantetheine_attach_site"/>
</dbReference>
<dbReference type="UniPathway" id="UPA00372">
    <property type="reaction ID" value="UER00547"/>
</dbReference>
<dbReference type="SUPFAM" id="SSF50998">
    <property type="entry name" value="Quinoprotein alcohol dehydrogenase-like"/>
    <property type="match status" value="1"/>
</dbReference>
<dbReference type="GO" id="GO:0043041">
    <property type="term" value="P:amino acid activation for nonribosomal peptide biosynthetic process"/>
    <property type="evidence" value="ECO:0007669"/>
    <property type="project" value="TreeGrafter"/>
</dbReference>
<dbReference type="CDD" id="cd05930">
    <property type="entry name" value="A_NRPS"/>
    <property type="match status" value="1"/>
</dbReference>
<dbReference type="InterPro" id="IPR002372">
    <property type="entry name" value="PQQ_rpt_dom"/>
</dbReference>
<organism evidence="6 7">
    <name type="scientific">Mikania micrantha</name>
    <name type="common">bitter vine</name>
    <dbReference type="NCBI Taxonomy" id="192012"/>
    <lineage>
        <taxon>Eukaryota</taxon>
        <taxon>Viridiplantae</taxon>
        <taxon>Streptophyta</taxon>
        <taxon>Embryophyta</taxon>
        <taxon>Tracheophyta</taxon>
        <taxon>Spermatophyta</taxon>
        <taxon>Magnoliopsida</taxon>
        <taxon>eudicotyledons</taxon>
        <taxon>Gunneridae</taxon>
        <taxon>Pentapetalae</taxon>
        <taxon>asterids</taxon>
        <taxon>campanulids</taxon>
        <taxon>Asterales</taxon>
        <taxon>Asteraceae</taxon>
        <taxon>Asteroideae</taxon>
        <taxon>Heliantheae alliance</taxon>
        <taxon>Eupatorieae</taxon>
        <taxon>Mikania</taxon>
    </lineage>
</organism>
<evidence type="ECO:0000259" key="5">
    <source>
        <dbReference type="Pfam" id="PF13570"/>
    </source>
</evidence>
<dbReference type="InterPro" id="IPR011047">
    <property type="entry name" value="Quinoprotein_ADH-like_sf"/>
</dbReference>
<dbReference type="InterPro" id="IPR020845">
    <property type="entry name" value="AMP-binding_CS"/>
</dbReference>
<dbReference type="Gene3D" id="3.30.300.30">
    <property type="match status" value="1"/>
</dbReference>
<evidence type="ECO:0000259" key="3">
    <source>
        <dbReference type="Pfam" id="PF00501"/>
    </source>
</evidence>
<dbReference type="Gene3D" id="1.10.1200.10">
    <property type="entry name" value="ACP-like"/>
    <property type="match status" value="1"/>
</dbReference>
<dbReference type="InterPro" id="IPR042099">
    <property type="entry name" value="ANL_N_sf"/>
</dbReference>
<dbReference type="OrthoDB" id="408177at2759"/>
<feature type="domain" description="Pyrrolo-quinoline quinone repeat" evidence="5">
    <location>
        <begin position="827"/>
        <end position="1130"/>
    </location>
</feature>
<dbReference type="Pfam" id="PF13570">
    <property type="entry name" value="Beta-prop_ACSF4"/>
    <property type="match status" value="1"/>
</dbReference>
<dbReference type="Proteomes" id="UP000326396">
    <property type="component" value="Linkage Group LG15"/>
</dbReference>
<dbReference type="PANTHER" id="PTHR44394:SF1">
    <property type="entry name" value="BETA-ALANINE-ACTIVATING ENZYME"/>
    <property type="match status" value="1"/>
</dbReference>
<protein>
    <submittedName>
        <fullName evidence="6">Uncharacterized protein</fullName>
    </submittedName>
</protein>
<dbReference type="PANTHER" id="PTHR44394">
    <property type="entry name" value="BETA-ALANINE-ACTIVATING ENZYME"/>
    <property type="match status" value="1"/>
</dbReference>
<dbReference type="InterPro" id="IPR018391">
    <property type="entry name" value="PQQ_b-propeller_rpt"/>
</dbReference>
<dbReference type="InterPro" id="IPR036736">
    <property type="entry name" value="ACP-like_sf"/>
</dbReference>
<dbReference type="Gene3D" id="3.40.50.12780">
    <property type="entry name" value="N-terminal domain of ligase-like"/>
    <property type="match status" value="1"/>
</dbReference>
<proteinExistence type="predicted"/>
<comment type="pathway">
    <text evidence="1">Phytoalexin biosynthesis; 3,4',5-trihydroxystilbene biosynthesis; 3,4',5-trihydroxystilbene from trans-4-coumarate: step 1/2.</text>
</comment>
<dbReference type="SUPFAM" id="SSF56801">
    <property type="entry name" value="Acetyl-CoA synthetase-like"/>
    <property type="match status" value="1"/>
</dbReference>
<dbReference type="Gene3D" id="2.130.10.10">
    <property type="entry name" value="YVTN repeat-like/Quinoprotein amine dehydrogenase"/>
    <property type="match status" value="2"/>
</dbReference>
<accession>A0A5N6P1T7</accession>
<dbReference type="AlphaFoldDB" id="A0A5N6P1T7"/>
<reference evidence="6 7" key="1">
    <citation type="submission" date="2019-05" db="EMBL/GenBank/DDBJ databases">
        <title>Mikania micrantha, genome provides insights into the molecular mechanism of rapid growth.</title>
        <authorList>
            <person name="Liu B."/>
        </authorList>
    </citation>
    <scope>NUCLEOTIDE SEQUENCE [LARGE SCALE GENOMIC DNA]</scope>
    <source>
        <strain evidence="6">NLD-2019</strain>
        <tissue evidence="6">Leaf</tissue>
    </source>
</reference>
<evidence type="ECO:0000313" key="6">
    <source>
        <dbReference type="EMBL" id="KAD5802758.1"/>
    </source>
</evidence>
<dbReference type="GO" id="GO:0009698">
    <property type="term" value="P:phenylpropanoid metabolic process"/>
    <property type="evidence" value="ECO:0007669"/>
    <property type="project" value="UniProtKB-KW"/>
</dbReference>
<dbReference type="InterPro" id="IPR045851">
    <property type="entry name" value="AMP-bd_C_sf"/>
</dbReference>
<dbReference type="SMART" id="SM00564">
    <property type="entry name" value="PQQ"/>
    <property type="match status" value="3"/>
</dbReference>
<feature type="domain" description="AMP-binding enzyme C-terminal" evidence="4">
    <location>
        <begin position="495"/>
        <end position="572"/>
    </location>
</feature>
<evidence type="ECO:0000313" key="7">
    <source>
        <dbReference type="Proteomes" id="UP000326396"/>
    </source>
</evidence>
<evidence type="ECO:0000259" key="4">
    <source>
        <dbReference type="Pfam" id="PF13193"/>
    </source>
</evidence>
<gene>
    <name evidence="6" type="ORF">E3N88_14118</name>
</gene>
<dbReference type="Pfam" id="PF13193">
    <property type="entry name" value="AMP-binding_C"/>
    <property type="match status" value="1"/>
</dbReference>
<dbReference type="SUPFAM" id="SSF47336">
    <property type="entry name" value="ACP-like"/>
    <property type="match status" value="1"/>
</dbReference>
<dbReference type="PROSITE" id="PS00012">
    <property type="entry name" value="PHOSPHOPANTETHEINE"/>
    <property type="match status" value="1"/>
</dbReference>